<dbReference type="InterPro" id="IPR051261">
    <property type="entry name" value="NLR"/>
</dbReference>
<keyword evidence="2" id="KW-0945">Host-virus interaction</keyword>
<gene>
    <name evidence="18" type="primary">Nlrx1</name>
    <name evidence="18" type="ORF">DRONOV_R06526</name>
</gene>
<evidence type="ECO:0000256" key="16">
    <source>
        <dbReference type="SAM" id="MobiDB-lite"/>
    </source>
</evidence>
<dbReference type="InterPro" id="IPR027417">
    <property type="entry name" value="P-loop_NTPase"/>
</dbReference>
<name>A0A7K9BBH2_DRONO</name>
<dbReference type="Proteomes" id="UP000543287">
    <property type="component" value="Unassembled WGS sequence"/>
</dbReference>
<dbReference type="InterPro" id="IPR001611">
    <property type="entry name" value="Leu-rich_rpt"/>
</dbReference>
<evidence type="ECO:0000256" key="9">
    <source>
        <dbReference type="ARBA" id="ARBA00022859"/>
    </source>
</evidence>
<dbReference type="EMBL" id="VWZH01000249">
    <property type="protein sequence ID" value="NXG36810.1"/>
    <property type="molecule type" value="Genomic_DNA"/>
</dbReference>
<dbReference type="SMART" id="SM00368">
    <property type="entry name" value="LRR_RI"/>
    <property type="match status" value="4"/>
</dbReference>
<comment type="subunit">
    <text evidence="14">Homohexamer. Interacts with MAVS. Interacts with TUFM.</text>
</comment>
<evidence type="ECO:0000256" key="6">
    <source>
        <dbReference type="ARBA" id="ARBA00022741"/>
    </source>
</evidence>
<feature type="region of interest" description="Disordered" evidence="16">
    <location>
        <begin position="73"/>
        <end position="92"/>
    </location>
</feature>
<comment type="subcellular location">
    <subcellularLocation>
        <location evidence="1">Mitochondrion outer membrane</location>
    </subcellularLocation>
</comment>
<evidence type="ECO:0000256" key="10">
    <source>
        <dbReference type="ARBA" id="ARBA00022946"/>
    </source>
</evidence>
<evidence type="ECO:0000256" key="7">
    <source>
        <dbReference type="ARBA" id="ARBA00022787"/>
    </source>
</evidence>
<dbReference type="Pfam" id="PF21402">
    <property type="entry name" value="NLRX1_C"/>
    <property type="match status" value="1"/>
</dbReference>
<dbReference type="PANTHER" id="PTHR24106">
    <property type="entry name" value="NACHT, LRR AND CARD DOMAINS-CONTAINING"/>
    <property type="match status" value="1"/>
</dbReference>
<keyword evidence="12" id="KW-0472">Membrane</keyword>
<protein>
    <recommendedName>
        <fullName evidence="15">NLR family member X1</fullName>
    </recommendedName>
</protein>
<dbReference type="InterPro" id="IPR007111">
    <property type="entry name" value="NACHT_NTPase"/>
</dbReference>
<keyword evidence="4" id="KW-0433">Leucine-rich repeat</keyword>
<keyword evidence="7" id="KW-1000">Mitochondrion outer membrane</keyword>
<dbReference type="Gene3D" id="3.40.50.300">
    <property type="entry name" value="P-loop containing nucleotide triphosphate hydrolases"/>
    <property type="match status" value="1"/>
</dbReference>
<evidence type="ECO:0000256" key="5">
    <source>
        <dbReference type="ARBA" id="ARBA00022737"/>
    </source>
</evidence>
<evidence type="ECO:0000259" key="17">
    <source>
        <dbReference type="PROSITE" id="PS50837"/>
    </source>
</evidence>
<evidence type="ECO:0000256" key="8">
    <source>
        <dbReference type="ARBA" id="ARBA00022840"/>
    </source>
</evidence>
<evidence type="ECO:0000256" key="2">
    <source>
        <dbReference type="ARBA" id="ARBA00022581"/>
    </source>
</evidence>
<dbReference type="AlphaFoldDB" id="A0A7K9BBH2"/>
<evidence type="ECO:0000256" key="4">
    <source>
        <dbReference type="ARBA" id="ARBA00022614"/>
    </source>
</evidence>
<reference evidence="18 19" key="1">
    <citation type="submission" date="2019-09" db="EMBL/GenBank/DDBJ databases">
        <title>Bird 10,000 Genomes (B10K) Project - Family phase.</title>
        <authorList>
            <person name="Zhang G."/>
        </authorList>
    </citation>
    <scope>NUCLEOTIDE SEQUENCE [LARGE SCALE GENOMIC DNA]</scope>
    <source>
        <strain evidence="18">B10K-LSUMZ-23963</strain>
        <tissue evidence="18">Muscle</tissue>
    </source>
</reference>
<keyword evidence="3" id="KW-0399">Innate immunity</keyword>
<keyword evidence="9" id="KW-0391">Immunity</keyword>
<dbReference type="Pfam" id="PF05729">
    <property type="entry name" value="NACHT"/>
    <property type="match status" value="1"/>
</dbReference>
<dbReference type="SUPFAM" id="SSF52540">
    <property type="entry name" value="P-loop containing nucleoside triphosphate hydrolases"/>
    <property type="match status" value="1"/>
</dbReference>
<keyword evidence="11" id="KW-0496">Mitochondrion</keyword>
<feature type="domain" description="NACHT" evidence="17">
    <location>
        <begin position="187"/>
        <end position="320"/>
    </location>
</feature>
<dbReference type="InterPro" id="IPR032675">
    <property type="entry name" value="LRR_dom_sf"/>
</dbReference>
<keyword evidence="6" id="KW-0547">Nucleotide-binding</keyword>
<evidence type="ECO:0000256" key="1">
    <source>
        <dbReference type="ARBA" id="ARBA00004294"/>
    </source>
</evidence>
<dbReference type="PROSITE" id="PS50837">
    <property type="entry name" value="NACHT"/>
    <property type="match status" value="1"/>
</dbReference>
<dbReference type="GO" id="GO:0005741">
    <property type="term" value="C:mitochondrial outer membrane"/>
    <property type="evidence" value="ECO:0007669"/>
    <property type="project" value="UniProtKB-SubCell"/>
</dbReference>
<accession>A0A7K9BBH2</accession>
<evidence type="ECO:0000256" key="15">
    <source>
        <dbReference type="ARBA" id="ARBA00069569"/>
    </source>
</evidence>
<comment type="function">
    <text evidence="13">Participates in antiviral signaling. Acts as a negative regulator of MAVS-mediated antiviral responses, through the inhibition of the virus-induced RLH (RIG-like helicase)-MAVS interaction. Instead, promotes autophagy by interacting with TUFM and subsequently recruiting the autophagy-related proteins ATG5 and ATG12. Also regulates MAVS-dependent NLRP3 inflammasome activation to attenuate apoptosis. Has no inhibitory function on NF-kappa-B signaling pathway, but enhances NF-kappa-B and JUN N-terminal kinase dependent signaling through the production of reactive oxygen species. Regulates viral mediated-inflammation and energy metabolism in a sex-dependent manner. In females, prevents uncontrolled inflammation and energy metabolism and thus, may contribute to the sex differences observed in infectious and inflammatory diseases.</text>
</comment>
<evidence type="ECO:0000256" key="3">
    <source>
        <dbReference type="ARBA" id="ARBA00022588"/>
    </source>
</evidence>
<proteinExistence type="predicted"/>
<comment type="caution">
    <text evidence="18">The sequence shown here is derived from an EMBL/GenBank/DDBJ whole genome shotgun (WGS) entry which is preliminary data.</text>
</comment>
<evidence type="ECO:0000256" key="11">
    <source>
        <dbReference type="ARBA" id="ARBA00023128"/>
    </source>
</evidence>
<keyword evidence="8" id="KW-0067">ATP-binding</keyword>
<dbReference type="SUPFAM" id="SSF52047">
    <property type="entry name" value="RNI-like"/>
    <property type="match status" value="1"/>
</dbReference>
<keyword evidence="10" id="KW-0809">Transit peptide</keyword>
<dbReference type="GO" id="GO:0005524">
    <property type="term" value="F:ATP binding"/>
    <property type="evidence" value="ECO:0007669"/>
    <property type="project" value="UniProtKB-KW"/>
</dbReference>
<evidence type="ECO:0000256" key="13">
    <source>
        <dbReference type="ARBA" id="ARBA00057410"/>
    </source>
</evidence>
<evidence type="ECO:0000313" key="19">
    <source>
        <dbReference type="Proteomes" id="UP000543287"/>
    </source>
</evidence>
<evidence type="ECO:0000256" key="12">
    <source>
        <dbReference type="ARBA" id="ARBA00023136"/>
    </source>
</evidence>
<dbReference type="FunFam" id="3.40.50.300:FF:001029">
    <property type="entry name" value="NLR family member X1"/>
    <property type="match status" value="1"/>
</dbReference>
<dbReference type="Pfam" id="PF13516">
    <property type="entry name" value="LRR_6"/>
    <property type="match status" value="2"/>
</dbReference>
<feature type="non-terminal residue" evidence="18">
    <location>
        <position position="1"/>
    </location>
</feature>
<dbReference type="FunFam" id="3.80.10.10:FF:000149">
    <property type="entry name" value="NLR family member X1"/>
    <property type="match status" value="1"/>
</dbReference>
<sequence length="1003" mass="112639">MSRAMQCQSRLPWGSWTQLRGCLPERRGTRRAYLCAASLPGEPCSVAAGLGPRICPHPRKALSLHSPSPCRSCIHHQGGSQEPPAQPSSPRHGLAALRNVASSDAIKKHQKSLSAWFSHQPNEERQFGPSFSLDAVHVDPVIRESSLEEILKPSPDLTVQHQLQQPCSRVIGLQNLFDVDACGRQVKTVVLFGTVGTGKSTLIKKMVVDWCHGRLPRFELVIPFSCEDLSQSHTPISLRRLITKKYQHLRDVVPMLGTSNLRMLFILNGLERLNLDFRLAGTELCCDPSEPVPPPAIVVNLLRKYLLPEASIIVTTRPSAVHRIPGKYVGRYAEICGFSDTNLQKLYFQMRLSQPGCGGEDSGDNRPGSSSGEQDNLVEMLSRNLERHNQIAAACFLPSYCWLVCTTLHFLYFTKTVPPSQTLTGIYTSFLRLNFGGEVLDSTDPTNISMMKYVAKTVGKLAHEGVMSRKTCFSEEDLQQCFEVEMKTESELNLLEVFRSDVFRFFLTPCVQPGKEHTFVFTIPAMQEYLAALYVVLGEKKTLTQRVGKELSEVFGKVSEDVVVVLNIISKVLPLRFLPVLLNLLKIFPRYFSRLSGKDRDTIARTMAEELFKEEDYFNDDVLDQINSSILGVEGPMRHPSEVPDDEVFELFPIFMGGILSRRNRAILEQLGCSIKNLAAFEIAKAMKKTVIRNSRKGLPPSELMDYLFFLHEFQNERFTAEAIRSLRTVNLSSVKMTPLKCSVLASVMDTTCHEVEELNLTSCNLDTSSLRTLFPVLLRCKALHLQLNSLGPDACKEIRDLLLHDKCVVSNLRLANNPVGEQGAQFLAEALAGNRSLTRLSLLHTSLGDRGVEVIAQHLAKNQHLQELNLGYNSLTDAAALGLVEVAKKHTTLDTVHLYFNDISEEGKRELHTLRVDQDGVRVLVFLTAGTDVSDYWSNILSIVHRNLPFWDRERVRQHLALILQDLESSRRQTANPWRKAKFLRVENEVKRMLGKLQHGSL</sequence>
<evidence type="ECO:0000256" key="14">
    <source>
        <dbReference type="ARBA" id="ARBA00063991"/>
    </source>
</evidence>
<dbReference type="GO" id="GO:0045087">
    <property type="term" value="P:innate immune response"/>
    <property type="evidence" value="ECO:0007669"/>
    <property type="project" value="UniProtKB-KW"/>
</dbReference>
<dbReference type="Gene3D" id="3.80.10.10">
    <property type="entry name" value="Ribonuclease Inhibitor"/>
    <property type="match status" value="1"/>
</dbReference>
<keyword evidence="5" id="KW-0677">Repeat</keyword>
<feature type="non-terminal residue" evidence="18">
    <location>
        <position position="1003"/>
    </location>
</feature>
<evidence type="ECO:0000313" key="18">
    <source>
        <dbReference type="EMBL" id="NXG36810.1"/>
    </source>
</evidence>
<dbReference type="InterPro" id="IPR048900">
    <property type="entry name" value="NLRX1_C"/>
</dbReference>
<organism evidence="18 19">
    <name type="scientific">Dromaius novaehollandiae</name>
    <name type="common">Emu</name>
    <dbReference type="NCBI Taxonomy" id="8790"/>
    <lineage>
        <taxon>Eukaryota</taxon>
        <taxon>Metazoa</taxon>
        <taxon>Chordata</taxon>
        <taxon>Craniata</taxon>
        <taxon>Vertebrata</taxon>
        <taxon>Euteleostomi</taxon>
        <taxon>Archelosauria</taxon>
        <taxon>Archosauria</taxon>
        <taxon>Dinosauria</taxon>
        <taxon>Saurischia</taxon>
        <taxon>Theropoda</taxon>
        <taxon>Coelurosauria</taxon>
        <taxon>Aves</taxon>
        <taxon>Palaeognathae</taxon>
        <taxon>Casuariiformes</taxon>
        <taxon>Dromaiidae</taxon>
        <taxon>Dromaius</taxon>
    </lineage>
</organism>